<evidence type="ECO:0008006" key="4">
    <source>
        <dbReference type="Google" id="ProtNLM"/>
    </source>
</evidence>
<dbReference type="EMBL" id="KZ819664">
    <property type="protein sequence ID" value="PWN28978.1"/>
    <property type="molecule type" value="Genomic_DNA"/>
</dbReference>
<gene>
    <name evidence="2" type="ORF">BDZ90DRAFT_230977</name>
</gene>
<keyword evidence="1" id="KW-0732">Signal</keyword>
<dbReference type="Proteomes" id="UP000245884">
    <property type="component" value="Unassembled WGS sequence"/>
</dbReference>
<organism evidence="2 3">
    <name type="scientific">Jaminaea rosea</name>
    <dbReference type="NCBI Taxonomy" id="1569628"/>
    <lineage>
        <taxon>Eukaryota</taxon>
        <taxon>Fungi</taxon>
        <taxon>Dikarya</taxon>
        <taxon>Basidiomycota</taxon>
        <taxon>Ustilaginomycotina</taxon>
        <taxon>Exobasidiomycetes</taxon>
        <taxon>Microstromatales</taxon>
        <taxon>Microstromatales incertae sedis</taxon>
        <taxon>Jaminaea</taxon>
    </lineage>
</organism>
<dbReference type="GeneID" id="37027496"/>
<dbReference type="AlphaFoldDB" id="A0A316UW04"/>
<accession>A0A316UW04</accession>
<proteinExistence type="predicted"/>
<reference evidence="2 3" key="1">
    <citation type="journal article" date="2018" name="Mol. Biol. Evol.">
        <title>Broad Genomic Sampling Reveals a Smut Pathogenic Ancestry of the Fungal Clade Ustilaginomycotina.</title>
        <authorList>
            <person name="Kijpornyongpan T."/>
            <person name="Mondo S.J."/>
            <person name="Barry K."/>
            <person name="Sandor L."/>
            <person name="Lee J."/>
            <person name="Lipzen A."/>
            <person name="Pangilinan J."/>
            <person name="LaButti K."/>
            <person name="Hainaut M."/>
            <person name="Henrissat B."/>
            <person name="Grigoriev I.V."/>
            <person name="Spatafora J.W."/>
            <person name="Aime M.C."/>
        </authorList>
    </citation>
    <scope>NUCLEOTIDE SEQUENCE [LARGE SCALE GENOMIC DNA]</scope>
    <source>
        <strain evidence="2 3">MCA 5214</strain>
    </source>
</reference>
<sequence>MLLAAFFSICWKSGGCCCRRSWRRDLGGSSGRIGRNEVAVDTHRAFFAAESEAASPTASRLPVCNAGHLSSLHAAASPS</sequence>
<name>A0A316UW04_9BASI</name>
<protein>
    <recommendedName>
        <fullName evidence="4">Secreted protein</fullName>
    </recommendedName>
</protein>
<feature type="chain" id="PRO_5016237849" description="Secreted protein" evidence="1">
    <location>
        <begin position="19"/>
        <end position="79"/>
    </location>
</feature>
<dbReference type="RefSeq" id="XP_025363590.1">
    <property type="nucleotide sequence ID" value="XM_025505673.1"/>
</dbReference>
<keyword evidence="3" id="KW-1185">Reference proteome</keyword>
<evidence type="ECO:0000313" key="3">
    <source>
        <dbReference type="Proteomes" id="UP000245884"/>
    </source>
</evidence>
<feature type="signal peptide" evidence="1">
    <location>
        <begin position="1"/>
        <end position="18"/>
    </location>
</feature>
<evidence type="ECO:0000256" key="1">
    <source>
        <dbReference type="SAM" id="SignalP"/>
    </source>
</evidence>
<evidence type="ECO:0000313" key="2">
    <source>
        <dbReference type="EMBL" id="PWN28978.1"/>
    </source>
</evidence>